<gene>
    <name evidence="4" type="ORF">DSM104440_01645</name>
</gene>
<dbReference type="EMBL" id="CP053073">
    <property type="protein sequence ID" value="QJR14832.1"/>
    <property type="molecule type" value="Genomic_DNA"/>
</dbReference>
<dbReference type="PANTHER" id="PTHR30451">
    <property type="entry name" value="OUTER MEMBRANE USHER PROTEIN"/>
    <property type="match status" value="1"/>
</dbReference>
<sequence length="788" mass="85170">MTVARLLAGLLALAVVAPVSHAQSPAPTVATATAPAGAYPSFVALRLNGEPAGDGVLVMRAGKEGASFALGTQDAKRLRLVLASRVPVVKLDDDEFLPLDGLAGLTYTFNETTQVLSIEAIAALFDSQEITVPQPALVKATRPGVGVFLTYDVISQKTDAPDVPTLTSGQVELGIFTPQGVFTQSAFGQVAGSQRLATRLDTTFTIDQPASLASWRIGDTVSRTATWSPFARFGGIQYGTNFATQPTLITYPLTSMAGQTALPSVVDVYVNNVLSSSINVPAGPFTLNDLPTMNGQGQMSLVVRDLLGREQVYMQALYGSTTLLKPGLSDWSVQAGALRDNYGIESSNYGTGFASGMWRRGLTDDLTIEVGGEVARELQAAGAGAAWVWGNLGQFYATAAISQYRPDPAPDRMAGHMYTLGWERRSTTFNFGANTRIASENFRRIADGDIPPARREVSAFGSYGIGQASVGASYVRIDRPREERLEFVQAQFSYSFREWGFLSMSAVKSRNGPQNDQFLVSYSLPFDFETTGSVSSSTTDAENGRRTENRATLQRNLPTGDGYGYRIDVSDQERALADLRYQTRFGLYSAELSRTGRYTSGRVGASGSLIYMDDELVAGRRVEEAFGLVQIPGFPNVRVYLDNQEVGRTNARGNLFVARLRPYQVNRLSIEQIDLPMSAEVMTLKLDATPYLKSGVVVRFPVKESLGGIARFVDESGHDMPAGSVATLLETNEQFPVADDGQAYLTGLSPSNRVRVTWGGRSCTITVPFKPGDDPQPLLGTFRCVLQR</sequence>
<dbReference type="PROSITE" id="PS01151">
    <property type="entry name" value="FIMBRIAL_USHER"/>
    <property type="match status" value="1"/>
</dbReference>
<feature type="chain" id="PRO_5027077199" description="PapC-like C-terminal domain-containing protein" evidence="2">
    <location>
        <begin position="23"/>
        <end position="788"/>
    </location>
</feature>
<dbReference type="GO" id="GO:0009297">
    <property type="term" value="P:pilus assembly"/>
    <property type="evidence" value="ECO:0007669"/>
    <property type="project" value="InterPro"/>
</dbReference>
<evidence type="ECO:0000313" key="5">
    <source>
        <dbReference type="Proteomes" id="UP000503096"/>
    </source>
</evidence>
<keyword evidence="1" id="KW-0472">Membrane</keyword>
<dbReference type="Gene3D" id="2.60.40.2610">
    <property type="entry name" value="Outer membrane usher protein FimD, plug domain"/>
    <property type="match status" value="1"/>
</dbReference>
<dbReference type="InterPro" id="IPR018030">
    <property type="entry name" value="Fimbrial_membr_usher_CS"/>
</dbReference>
<dbReference type="InterPro" id="IPR043142">
    <property type="entry name" value="PapC-like_C_sf"/>
</dbReference>
<dbReference type="RefSeq" id="WP_171161552.1">
    <property type="nucleotide sequence ID" value="NZ_CP053073.1"/>
</dbReference>
<dbReference type="PANTHER" id="PTHR30451:SF5">
    <property type="entry name" value="SLR0019 PROTEIN"/>
    <property type="match status" value="1"/>
</dbReference>
<keyword evidence="2" id="KW-0732">Signal</keyword>
<dbReference type="GO" id="GO:0015473">
    <property type="term" value="F:fimbrial usher porin activity"/>
    <property type="evidence" value="ECO:0007669"/>
    <property type="project" value="InterPro"/>
</dbReference>
<comment type="similarity">
    <text evidence="1">Belongs to the fimbrial export usher family.</text>
</comment>
<evidence type="ECO:0000259" key="3">
    <source>
        <dbReference type="Pfam" id="PF13953"/>
    </source>
</evidence>
<dbReference type="AlphaFoldDB" id="A0A6M4H674"/>
<proteinExistence type="inferred from homology"/>
<comment type="subcellular location">
    <subcellularLocation>
        <location evidence="1">Cell outer membrane</location>
        <topology evidence="1">Multi-pass membrane protein</topology>
    </subcellularLocation>
</comment>
<dbReference type="Gene3D" id="2.60.40.3110">
    <property type="match status" value="1"/>
</dbReference>
<reference evidence="4 5" key="1">
    <citation type="submission" date="2020-04" db="EMBL/GenBank/DDBJ databases">
        <title>Usitatibacter rugosus gen. nov., sp. nov. and Usitatibacter palustris sp. nov., novel members of Usitatibacteraceae fam. nov. within the order Nitrosomonadales isolated from soil.</title>
        <authorList>
            <person name="Huber K.J."/>
            <person name="Neumann-Schaal M."/>
            <person name="Geppert A."/>
            <person name="Luckner M."/>
            <person name="Wanner G."/>
            <person name="Overmann J."/>
        </authorList>
    </citation>
    <scope>NUCLEOTIDE SEQUENCE [LARGE SCALE GENOMIC DNA]</scope>
    <source>
        <strain evidence="4 5">Swamp67</strain>
    </source>
</reference>
<dbReference type="InterPro" id="IPR000015">
    <property type="entry name" value="Fimb_usher"/>
</dbReference>
<dbReference type="FunCoup" id="A0A6M4H674">
    <property type="interactions" value="141"/>
</dbReference>
<dbReference type="Pfam" id="PF13953">
    <property type="entry name" value="PapC_C"/>
    <property type="match status" value="1"/>
</dbReference>
<feature type="domain" description="PapC-like C-terminal" evidence="3">
    <location>
        <begin position="713"/>
        <end position="766"/>
    </location>
</feature>
<protein>
    <recommendedName>
        <fullName evidence="3">PapC-like C-terminal domain-containing protein</fullName>
    </recommendedName>
</protein>
<keyword evidence="1" id="KW-0813">Transport</keyword>
<dbReference type="Gene3D" id="2.60.40.2070">
    <property type="match status" value="1"/>
</dbReference>
<dbReference type="Proteomes" id="UP000503096">
    <property type="component" value="Chromosome"/>
</dbReference>
<evidence type="ECO:0000256" key="1">
    <source>
        <dbReference type="RuleBase" id="RU003884"/>
    </source>
</evidence>
<keyword evidence="5" id="KW-1185">Reference proteome</keyword>
<organism evidence="4 5">
    <name type="scientific">Usitatibacter palustris</name>
    <dbReference type="NCBI Taxonomy" id="2732487"/>
    <lineage>
        <taxon>Bacteria</taxon>
        <taxon>Pseudomonadati</taxon>
        <taxon>Pseudomonadota</taxon>
        <taxon>Betaproteobacteria</taxon>
        <taxon>Nitrosomonadales</taxon>
        <taxon>Usitatibacteraceae</taxon>
        <taxon>Usitatibacter</taxon>
    </lineage>
</organism>
<evidence type="ECO:0000313" key="4">
    <source>
        <dbReference type="EMBL" id="QJR14832.1"/>
    </source>
</evidence>
<name>A0A6M4H674_9PROT</name>
<dbReference type="KEGG" id="upl:DSM104440_01645"/>
<dbReference type="GO" id="GO:0009279">
    <property type="term" value="C:cell outer membrane"/>
    <property type="evidence" value="ECO:0007669"/>
    <property type="project" value="UniProtKB-SubCell"/>
</dbReference>
<keyword evidence="1" id="KW-0998">Cell outer membrane</keyword>
<dbReference type="InterPro" id="IPR042186">
    <property type="entry name" value="FimD_plug_dom"/>
</dbReference>
<accession>A0A6M4H674</accession>
<dbReference type="Pfam" id="PF00577">
    <property type="entry name" value="Usher"/>
    <property type="match status" value="1"/>
</dbReference>
<keyword evidence="1" id="KW-0812">Transmembrane</keyword>
<dbReference type="InterPro" id="IPR025949">
    <property type="entry name" value="PapC-like_C"/>
</dbReference>
<keyword evidence="1" id="KW-1029">Fimbrium biogenesis</keyword>
<evidence type="ECO:0000256" key="2">
    <source>
        <dbReference type="SAM" id="SignalP"/>
    </source>
</evidence>
<feature type="signal peptide" evidence="2">
    <location>
        <begin position="1"/>
        <end position="22"/>
    </location>
</feature>
<dbReference type="InParanoid" id="A0A6M4H674"/>